<comment type="similarity">
    <text evidence="2">Belongs to the eukaryotic ribosomal protein eL24 family.</text>
</comment>
<keyword evidence="7" id="KW-0687">Ribonucleoprotein</keyword>
<dbReference type="OrthoDB" id="10262490at2759"/>
<keyword evidence="3" id="KW-0690">Ribosome biogenesis</keyword>
<comment type="subcellular location">
    <subcellularLocation>
        <location evidence="1">Nucleus</location>
    </subcellularLocation>
</comment>
<dbReference type="EMBL" id="MDYQ01000002">
    <property type="protein sequence ID" value="PRP89599.1"/>
    <property type="molecule type" value="Genomic_DNA"/>
</dbReference>
<dbReference type="PROSITE" id="PS01073">
    <property type="entry name" value="RIBOSOMAL_L24E"/>
    <property type="match status" value="1"/>
</dbReference>
<dbReference type="GO" id="GO:0003735">
    <property type="term" value="F:structural constituent of ribosome"/>
    <property type="evidence" value="ECO:0007669"/>
    <property type="project" value="InterPro"/>
</dbReference>
<dbReference type="SMART" id="SM00746">
    <property type="entry name" value="TRASH"/>
    <property type="match status" value="1"/>
</dbReference>
<dbReference type="InterPro" id="IPR000988">
    <property type="entry name" value="Ribosomal_eL24-rel_N"/>
</dbReference>
<evidence type="ECO:0000256" key="4">
    <source>
        <dbReference type="ARBA" id="ARBA00023242"/>
    </source>
</evidence>
<dbReference type="AlphaFoldDB" id="A0A2P6P091"/>
<gene>
    <name evidence="7" type="ORF">PROFUN_00863</name>
</gene>
<dbReference type="GO" id="GO:0042273">
    <property type="term" value="P:ribosomal large subunit biogenesis"/>
    <property type="evidence" value="ECO:0007669"/>
    <property type="project" value="TreeGrafter"/>
</dbReference>
<dbReference type="Proteomes" id="UP000241769">
    <property type="component" value="Unassembled WGS sequence"/>
</dbReference>
<keyword evidence="7" id="KW-0689">Ribosomal protein</keyword>
<proteinExistence type="inferred from homology"/>
<dbReference type="Pfam" id="PF01246">
    <property type="entry name" value="Ribosomal_L24e"/>
    <property type="match status" value="1"/>
</dbReference>
<evidence type="ECO:0000256" key="1">
    <source>
        <dbReference type="ARBA" id="ARBA00004123"/>
    </source>
</evidence>
<comment type="caution">
    <text evidence="7">The sequence shown here is derived from an EMBL/GenBank/DDBJ whole genome shotgun (WGS) entry which is preliminary data.</text>
</comment>
<dbReference type="InterPro" id="IPR038630">
    <property type="entry name" value="L24e/L24_sf"/>
</dbReference>
<feature type="region of interest" description="Disordered" evidence="5">
    <location>
        <begin position="145"/>
        <end position="169"/>
    </location>
</feature>
<dbReference type="GO" id="GO:0005730">
    <property type="term" value="C:nucleolus"/>
    <property type="evidence" value="ECO:0007669"/>
    <property type="project" value="TreeGrafter"/>
</dbReference>
<protein>
    <submittedName>
        <fullName evidence="7">Ribosomal protein L24-like protein</fullName>
    </submittedName>
</protein>
<keyword evidence="4" id="KW-0539">Nucleus</keyword>
<dbReference type="InParanoid" id="A0A2P6P091"/>
<dbReference type="CDD" id="cd00472">
    <property type="entry name" value="Ribosomal_L24e_L24"/>
    <property type="match status" value="1"/>
</dbReference>
<dbReference type="InterPro" id="IPR023442">
    <property type="entry name" value="Ribosomal_eL24_CS"/>
</dbReference>
<evidence type="ECO:0000259" key="6">
    <source>
        <dbReference type="SMART" id="SM00746"/>
    </source>
</evidence>
<accession>A0A2P6P091</accession>
<dbReference type="Gene3D" id="2.30.170.20">
    <property type="entry name" value="Ribosomal protein L24e"/>
    <property type="match status" value="1"/>
</dbReference>
<dbReference type="FunCoup" id="A0A2P6P091">
    <property type="interactions" value="592"/>
</dbReference>
<sequence>MRIETCYFCGGPIYPGHGTTFVRNDSKIFRFCRSKCHRLFKKKRNPRKVAWTKAGRAAKGKEMVTDVVFEFEKKRNRPVKYDRDLVKNTITAMKRIDEIKQKRRLDHYIERRKGVMTAQTKVALKEIERDISIIRAPESLQRESFKEKIKAGQEKRKAAQKEKEDTMEI</sequence>
<evidence type="ECO:0000256" key="2">
    <source>
        <dbReference type="ARBA" id="ARBA00005647"/>
    </source>
</evidence>
<keyword evidence="8" id="KW-1185">Reference proteome</keyword>
<evidence type="ECO:0000313" key="8">
    <source>
        <dbReference type="Proteomes" id="UP000241769"/>
    </source>
</evidence>
<evidence type="ECO:0000313" key="7">
    <source>
        <dbReference type="EMBL" id="PRP89599.1"/>
    </source>
</evidence>
<dbReference type="PANTHER" id="PTHR10792">
    <property type="entry name" value="60S RIBOSOMAL PROTEIN L24"/>
    <property type="match status" value="1"/>
</dbReference>
<reference evidence="7 8" key="1">
    <citation type="journal article" date="2018" name="Genome Biol. Evol.">
        <title>Multiple Roots of Fruiting Body Formation in Amoebozoa.</title>
        <authorList>
            <person name="Hillmann F."/>
            <person name="Forbes G."/>
            <person name="Novohradska S."/>
            <person name="Ferling I."/>
            <person name="Riege K."/>
            <person name="Groth M."/>
            <person name="Westermann M."/>
            <person name="Marz M."/>
            <person name="Spaller T."/>
            <person name="Winckler T."/>
            <person name="Schaap P."/>
            <person name="Glockner G."/>
        </authorList>
    </citation>
    <scope>NUCLEOTIDE SEQUENCE [LARGE SCALE GENOMIC DNA]</scope>
    <source>
        <strain evidence="7 8">Jena</strain>
    </source>
</reference>
<feature type="domain" description="TRASH" evidence="6">
    <location>
        <begin position="6"/>
        <end position="44"/>
    </location>
</feature>
<dbReference type="STRING" id="1890364.A0A2P6P091"/>
<name>A0A2P6P091_9EUKA</name>
<dbReference type="PANTHER" id="PTHR10792:SF8">
    <property type="entry name" value="RIBOSOME BIOGENESIS PROTEIN RLP24-RELATED"/>
    <property type="match status" value="1"/>
</dbReference>
<dbReference type="SUPFAM" id="SSF57716">
    <property type="entry name" value="Glucocorticoid receptor-like (DNA-binding domain)"/>
    <property type="match status" value="1"/>
</dbReference>
<dbReference type="GO" id="GO:0005840">
    <property type="term" value="C:ribosome"/>
    <property type="evidence" value="ECO:0007669"/>
    <property type="project" value="UniProtKB-KW"/>
</dbReference>
<evidence type="ECO:0000256" key="3">
    <source>
        <dbReference type="ARBA" id="ARBA00022517"/>
    </source>
</evidence>
<evidence type="ECO:0000256" key="5">
    <source>
        <dbReference type="SAM" id="MobiDB-lite"/>
    </source>
</evidence>
<dbReference type="FunFam" id="2.30.170.20:FF:000001">
    <property type="entry name" value="probable ribosome biogenesis protein RLP24"/>
    <property type="match status" value="1"/>
</dbReference>
<dbReference type="InterPro" id="IPR056366">
    <property type="entry name" value="Ribosomal_eL24"/>
</dbReference>
<dbReference type="InterPro" id="IPR011017">
    <property type="entry name" value="TRASH_dom"/>
</dbReference>
<organism evidence="7 8">
    <name type="scientific">Planoprotostelium fungivorum</name>
    <dbReference type="NCBI Taxonomy" id="1890364"/>
    <lineage>
        <taxon>Eukaryota</taxon>
        <taxon>Amoebozoa</taxon>
        <taxon>Evosea</taxon>
        <taxon>Variosea</taxon>
        <taxon>Cavosteliida</taxon>
        <taxon>Cavosteliaceae</taxon>
        <taxon>Planoprotostelium</taxon>
    </lineage>
</organism>